<gene>
    <name evidence="5" type="ORF">D7D52_32840</name>
</gene>
<evidence type="ECO:0000256" key="1">
    <source>
        <dbReference type="ARBA" id="ARBA00008853"/>
    </source>
</evidence>
<keyword evidence="3" id="KW-0862">Zinc</keyword>
<evidence type="ECO:0000313" key="6">
    <source>
        <dbReference type="Proteomes" id="UP000267164"/>
    </source>
</evidence>
<keyword evidence="3" id="KW-0479">Metal-binding</keyword>
<feature type="binding site" evidence="3">
    <location>
        <position position="172"/>
    </location>
    <ligand>
        <name>a divalent metal cation</name>
        <dbReference type="ChEBI" id="CHEBI:60240"/>
    </ligand>
</feature>
<comment type="similarity">
    <text evidence="1">Belongs to the SMP-30/CGR1 family.</text>
</comment>
<dbReference type="InterPro" id="IPR013658">
    <property type="entry name" value="SGL"/>
</dbReference>
<dbReference type="Pfam" id="PF08450">
    <property type="entry name" value="SGL"/>
    <property type="match status" value="1"/>
</dbReference>
<sequence length="318" mass="33154">MHTLEAHVCAFPAGRLCEGPVWDARTGALLWVDIRRGHIHRATPAPDGLRLDATISLSPPVSAVLPCASGALLVTAGNTIARLDDPARHFDPVPSGSDSARSVPAPGLLRVAEVALPADGVRRRFNDAKVDPRGRLLAGTMAEAGGVGSSALYRLDQDGTLSALRTGVTISNGLGWSPDGRTLYYADSPTHRVQAFDYDLDTGTLGAPRPFAHFADGEPDGLTVDADGRVWVAVWGAGQVRAFDPSGKPYATVEVGPSQVSSCTFAGPDLDLLVITTAAEQDAAGEPNAGRLFTCVPGVTGLPATPFADQRLVHANGR</sequence>
<accession>A0A386ZKZ6</accession>
<evidence type="ECO:0000313" key="5">
    <source>
        <dbReference type="EMBL" id="AYF77814.1"/>
    </source>
</evidence>
<dbReference type="KEGG" id="nyu:D7D52_32840"/>
<name>A0A386ZKZ6_9NOCA</name>
<dbReference type="PANTHER" id="PTHR10907">
    <property type="entry name" value="REGUCALCIN"/>
    <property type="match status" value="1"/>
</dbReference>
<proteinExistence type="inferred from homology"/>
<dbReference type="PRINTS" id="PR01790">
    <property type="entry name" value="SMP30FAMILY"/>
</dbReference>
<dbReference type="AlphaFoldDB" id="A0A386ZKZ6"/>
<dbReference type="GO" id="GO:0019853">
    <property type="term" value="P:L-ascorbic acid biosynthetic process"/>
    <property type="evidence" value="ECO:0007669"/>
    <property type="project" value="TreeGrafter"/>
</dbReference>
<organism evidence="5 6">
    <name type="scientific">Nocardia yunnanensis</name>
    <dbReference type="NCBI Taxonomy" id="2382165"/>
    <lineage>
        <taxon>Bacteria</taxon>
        <taxon>Bacillati</taxon>
        <taxon>Actinomycetota</taxon>
        <taxon>Actinomycetes</taxon>
        <taxon>Mycobacteriales</taxon>
        <taxon>Nocardiaceae</taxon>
        <taxon>Nocardia</taxon>
    </lineage>
</organism>
<dbReference type="GO" id="GO:0004341">
    <property type="term" value="F:gluconolactonase activity"/>
    <property type="evidence" value="ECO:0007669"/>
    <property type="project" value="TreeGrafter"/>
</dbReference>
<evidence type="ECO:0000256" key="2">
    <source>
        <dbReference type="PIRSR" id="PIRSR605511-1"/>
    </source>
</evidence>
<feature type="active site" description="Proton donor/acceptor" evidence="2">
    <location>
        <position position="220"/>
    </location>
</feature>
<dbReference type="InterPro" id="IPR011042">
    <property type="entry name" value="6-blade_b-propeller_TolB-like"/>
</dbReference>
<reference evidence="5 6" key="1">
    <citation type="submission" date="2018-09" db="EMBL/GenBank/DDBJ databases">
        <title>Nocardia yunnanensis sp. nov., an actinomycete isolated from a soil sample.</title>
        <authorList>
            <person name="Zhang J."/>
        </authorList>
    </citation>
    <scope>NUCLEOTIDE SEQUENCE [LARGE SCALE GENOMIC DNA]</scope>
    <source>
        <strain evidence="5 6">CFHS0054</strain>
    </source>
</reference>
<feature type="binding site" evidence="3">
    <location>
        <position position="220"/>
    </location>
    <ligand>
        <name>a divalent metal cation</name>
        <dbReference type="ChEBI" id="CHEBI:60240"/>
    </ligand>
</feature>
<dbReference type="RefSeq" id="WP_120742651.1">
    <property type="nucleotide sequence ID" value="NZ_CP032568.1"/>
</dbReference>
<dbReference type="PANTHER" id="PTHR10907:SF47">
    <property type="entry name" value="REGUCALCIN"/>
    <property type="match status" value="1"/>
</dbReference>
<feature type="domain" description="SMP-30/Gluconolactonase/LRE-like region" evidence="4">
    <location>
        <begin position="16"/>
        <end position="278"/>
    </location>
</feature>
<dbReference type="GO" id="GO:0005509">
    <property type="term" value="F:calcium ion binding"/>
    <property type="evidence" value="ECO:0007669"/>
    <property type="project" value="TreeGrafter"/>
</dbReference>
<dbReference type="Proteomes" id="UP000267164">
    <property type="component" value="Chromosome"/>
</dbReference>
<dbReference type="EMBL" id="CP032568">
    <property type="protein sequence ID" value="AYF77814.1"/>
    <property type="molecule type" value="Genomic_DNA"/>
</dbReference>
<feature type="binding site" evidence="3">
    <location>
        <position position="126"/>
    </location>
    <ligand>
        <name>substrate</name>
    </ligand>
</feature>
<dbReference type="Gene3D" id="2.120.10.30">
    <property type="entry name" value="TolB, C-terminal domain"/>
    <property type="match status" value="1"/>
</dbReference>
<keyword evidence="6" id="KW-1185">Reference proteome</keyword>
<feature type="binding site" evidence="3">
    <location>
        <position position="18"/>
    </location>
    <ligand>
        <name>a divalent metal cation</name>
        <dbReference type="ChEBI" id="CHEBI:60240"/>
    </ligand>
</feature>
<protein>
    <submittedName>
        <fullName evidence="5">SMP-30/gluconolactonase/LRE family protein</fullName>
    </submittedName>
</protein>
<dbReference type="InterPro" id="IPR005511">
    <property type="entry name" value="SMP-30"/>
</dbReference>
<evidence type="ECO:0000256" key="3">
    <source>
        <dbReference type="PIRSR" id="PIRSR605511-2"/>
    </source>
</evidence>
<dbReference type="OrthoDB" id="2633250at2"/>
<feature type="binding site" evidence="3">
    <location>
        <position position="124"/>
    </location>
    <ligand>
        <name>substrate</name>
    </ligand>
</feature>
<dbReference type="SUPFAM" id="SSF63829">
    <property type="entry name" value="Calcium-dependent phosphotriesterase"/>
    <property type="match status" value="1"/>
</dbReference>
<evidence type="ECO:0000259" key="4">
    <source>
        <dbReference type="Pfam" id="PF08450"/>
    </source>
</evidence>
<comment type="cofactor">
    <cofactor evidence="3">
        <name>Zn(2+)</name>
        <dbReference type="ChEBI" id="CHEBI:29105"/>
    </cofactor>
    <text evidence="3">Binds 1 divalent metal cation per subunit.</text>
</comment>